<dbReference type="OrthoDB" id="511267at2"/>
<sequence length="169" mass="18877">MQICFKPQSSPEPTLSWYNLPGEVKRLLIAAANTWEDTVQSQGYIQQALTISGASLDVLVAAYRYFFYKHNDAAALQIATQVIKQIRLLEALPESWELLAPILSSRKEEPSIRLYLNAYAASGLVLARTGEIEEATVITARVSEIDDKREFGATTVLHILTHPNDEEDD</sequence>
<dbReference type="EMBL" id="JJML01000003">
    <property type="protein sequence ID" value="KGF73776.1"/>
    <property type="molecule type" value="Genomic_DNA"/>
</dbReference>
<keyword evidence="2" id="KW-1185">Reference proteome</keyword>
<organism evidence="1 2">
    <name type="scientific">Neosynechococcus sphagnicola sy1</name>
    <dbReference type="NCBI Taxonomy" id="1497020"/>
    <lineage>
        <taxon>Bacteria</taxon>
        <taxon>Bacillati</taxon>
        <taxon>Cyanobacteriota</taxon>
        <taxon>Cyanophyceae</taxon>
        <taxon>Neosynechococcales</taxon>
        <taxon>Neosynechococcaceae</taxon>
        <taxon>Neosynechococcus</taxon>
    </lineage>
</organism>
<protein>
    <recommendedName>
        <fullName evidence="3">Tetratricopeptide repeat protein</fullName>
    </recommendedName>
</protein>
<gene>
    <name evidence="1" type="ORF">DO97_10200</name>
</gene>
<comment type="caution">
    <text evidence="1">The sequence shown here is derived from an EMBL/GenBank/DDBJ whole genome shotgun (WGS) entry which is preliminary data.</text>
</comment>
<evidence type="ECO:0000313" key="1">
    <source>
        <dbReference type="EMBL" id="KGF73776.1"/>
    </source>
</evidence>
<name>A0A098TNE0_9CYAN</name>
<accession>A0A098TNE0</accession>
<dbReference type="AlphaFoldDB" id="A0A098TNE0"/>
<evidence type="ECO:0008006" key="3">
    <source>
        <dbReference type="Google" id="ProtNLM"/>
    </source>
</evidence>
<dbReference type="Proteomes" id="UP000030170">
    <property type="component" value="Unassembled WGS sequence"/>
</dbReference>
<dbReference type="STRING" id="1497020.DO97_10200"/>
<dbReference type="RefSeq" id="WP_036530728.1">
    <property type="nucleotide sequence ID" value="NZ_JJML01000003.1"/>
</dbReference>
<reference evidence="1 2" key="1">
    <citation type="journal article" date="2014" name="Mol. Ecol.">
        <title>Evolution of Synechococcus.</title>
        <authorList>
            <person name="Dvorak P."/>
            <person name="Casamatta D."/>
            <person name="Hasler P."/>
            <person name="Poulickova A."/>
            <person name="Ondrej V."/>
            <person name="Sanges R."/>
        </authorList>
    </citation>
    <scope>NUCLEOTIDE SEQUENCE [LARGE SCALE GENOMIC DNA]</scope>
    <source>
        <strain evidence="1 2">CAUP A 1101</strain>
    </source>
</reference>
<proteinExistence type="predicted"/>
<evidence type="ECO:0000313" key="2">
    <source>
        <dbReference type="Proteomes" id="UP000030170"/>
    </source>
</evidence>